<accession>A0A914XFU4</accession>
<feature type="compositionally biased region" description="Polar residues" evidence="1">
    <location>
        <begin position="267"/>
        <end position="286"/>
    </location>
</feature>
<protein>
    <submittedName>
        <fullName evidence="4">Uncharacterized protein</fullName>
    </submittedName>
</protein>
<name>A0A914XFU4_9BILA</name>
<evidence type="ECO:0000313" key="3">
    <source>
        <dbReference type="Proteomes" id="UP000887566"/>
    </source>
</evidence>
<evidence type="ECO:0000256" key="2">
    <source>
        <dbReference type="SAM" id="SignalP"/>
    </source>
</evidence>
<proteinExistence type="predicted"/>
<evidence type="ECO:0000256" key="1">
    <source>
        <dbReference type="SAM" id="MobiDB-lite"/>
    </source>
</evidence>
<keyword evidence="3" id="KW-1185">Reference proteome</keyword>
<sequence length="286" mass="27514">MKLFTGVVCLFALCAVTFAQPTAVNGQAGANTRQAEVNSQTGVQQPNTGSGLIPGAGVDAQVPGVAGLGANTRQAEVNSQTGVQQPNTGSGLIPGAGVDAQVPGVAGLGVNLGRKRRDAEPLGAVVNGQLPGTQVAGSAQQSAVQAPVGSQVGVETPVGGAGLGVGRKRRQVDSQVGVGAQPVATGSQFGVNSAGSQPVAAGSQFGAQPVGAQPVAAGTQVGATPVGTQPVAPNVAPLVTAGDVGGRKRRGVNAQVGVGSQPLPVNAQGQAGVNGANTQTGANVQG</sequence>
<feature type="signal peptide" evidence="2">
    <location>
        <begin position="1"/>
        <end position="19"/>
    </location>
</feature>
<reference evidence="4" key="1">
    <citation type="submission" date="2022-11" db="UniProtKB">
        <authorList>
            <consortium name="WormBaseParasite"/>
        </authorList>
    </citation>
    <scope>IDENTIFICATION</scope>
</reference>
<feature type="chain" id="PRO_5037018617" evidence="2">
    <location>
        <begin position="20"/>
        <end position="286"/>
    </location>
</feature>
<keyword evidence="2" id="KW-0732">Signal</keyword>
<dbReference type="WBParaSite" id="PSAMB.scaffold8099size6633.g30979.t2">
    <property type="protein sequence ID" value="PSAMB.scaffold8099size6633.g30979.t2"/>
    <property type="gene ID" value="PSAMB.scaffold8099size6633.g30979"/>
</dbReference>
<organism evidence="3 4">
    <name type="scientific">Plectus sambesii</name>
    <dbReference type="NCBI Taxonomy" id="2011161"/>
    <lineage>
        <taxon>Eukaryota</taxon>
        <taxon>Metazoa</taxon>
        <taxon>Ecdysozoa</taxon>
        <taxon>Nematoda</taxon>
        <taxon>Chromadorea</taxon>
        <taxon>Plectida</taxon>
        <taxon>Plectina</taxon>
        <taxon>Plectoidea</taxon>
        <taxon>Plectidae</taxon>
        <taxon>Plectus</taxon>
    </lineage>
</organism>
<evidence type="ECO:0000313" key="4">
    <source>
        <dbReference type="WBParaSite" id="PSAMB.scaffold8099size6633.g30979.t2"/>
    </source>
</evidence>
<dbReference type="Proteomes" id="UP000887566">
    <property type="component" value="Unplaced"/>
</dbReference>
<dbReference type="AlphaFoldDB" id="A0A914XFU4"/>
<feature type="region of interest" description="Disordered" evidence="1">
    <location>
        <begin position="256"/>
        <end position="286"/>
    </location>
</feature>